<feature type="compositionally biased region" description="Low complexity" evidence="1">
    <location>
        <begin position="459"/>
        <end position="469"/>
    </location>
</feature>
<feature type="region of interest" description="Disordered" evidence="1">
    <location>
        <begin position="316"/>
        <end position="475"/>
    </location>
</feature>
<feature type="compositionally biased region" description="Polar residues" evidence="1">
    <location>
        <begin position="587"/>
        <end position="607"/>
    </location>
</feature>
<feature type="chain" id="PRO_5021385731" description="PRC-barrel domain-containing protein" evidence="2">
    <location>
        <begin position="22"/>
        <end position="607"/>
    </location>
</feature>
<reference evidence="4 5" key="1">
    <citation type="submission" date="2019-03" db="EMBL/GenBank/DDBJ databases">
        <title>Jiella endophytica sp. nov., a novel endophytic bacterium isolated from root of Ficus microcarpa Linn. f.</title>
        <authorList>
            <person name="Tuo L."/>
        </authorList>
    </citation>
    <scope>NUCLEOTIDE SEQUENCE [LARGE SCALE GENOMIC DNA]</scope>
    <source>
        <strain evidence="4 5">CBS5Q-3</strain>
    </source>
</reference>
<dbReference type="PANTHER" id="PTHR36505:SF1">
    <property type="entry name" value="BLR1072 PROTEIN"/>
    <property type="match status" value="1"/>
</dbReference>
<name>A0A4Y8RK37_9HYPH</name>
<feature type="compositionally biased region" description="Low complexity" evidence="1">
    <location>
        <begin position="220"/>
        <end position="231"/>
    </location>
</feature>
<evidence type="ECO:0000313" key="4">
    <source>
        <dbReference type="EMBL" id="TFF23092.1"/>
    </source>
</evidence>
<feature type="domain" description="PRC-barrel" evidence="3">
    <location>
        <begin position="255"/>
        <end position="321"/>
    </location>
</feature>
<evidence type="ECO:0000256" key="1">
    <source>
        <dbReference type="SAM" id="MobiDB-lite"/>
    </source>
</evidence>
<dbReference type="EMBL" id="SOZD01000003">
    <property type="protein sequence ID" value="TFF23092.1"/>
    <property type="molecule type" value="Genomic_DNA"/>
</dbReference>
<dbReference type="Pfam" id="PF05239">
    <property type="entry name" value="PRC"/>
    <property type="match status" value="3"/>
</dbReference>
<feature type="compositionally biased region" description="Low complexity" evidence="1">
    <location>
        <begin position="161"/>
        <end position="190"/>
    </location>
</feature>
<dbReference type="AlphaFoldDB" id="A0A4Y8RK37"/>
<accession>A0A4Y8RK37</accession>
<feature type="domain" description="PRC-barrel" evidence="3">
    <location>
        <begin position="67"/>
        <end position="147"/>
    </location>
</feature>
<gene>
    <name evidence="4" type="ORF">E3C22_11670</name>
</gene>
<dbReference type="OrthoDB" id="7876889at2"/>
<feature type="compositionally biased region" description="Basic and acidic residues" evidence="1">
    <location>
        <begin position="320"/>
        <end position="350"/>
    </location>
</feature>
<protein>
    <recommendedName>
        <fullName evidence="3">PRC-barrel domain-containing protein</fullName>
    </recommendedName>
</protein>
<organism evidence="4 5">
    <name type="scientific">Jiella endophytica</name>
    <dbReference type="NCBI Taxonomy" id="2558362"/>
    <lineage>
        <taxon>Bacteria</taxon>
        <taxon>Pseudomonadati</taxon>
        <taxon>Pseudomonadota</taxon>
        <taxon>Alphaproteobacteria</taxon>
        <taxon>Hyphomicrobiales</taxon>
        <taxon>Aurantimonadaceae</taxon>
        <taxon>Jiella</taxon>
    </lineage>
</organism>
<dbReference type="PANTHER" id="PTHR36505">
    <property type="entry name" value="BLR1072 PROTEIN"/>
    <property type="match status" value="1"/>
</dbReference>
<feature type="region of interest" description="Disordered" evidence="1">
    <location>
        <begin position="143"/>
        <end position="254"/>
    </location>
</feature>
<feature type="region of interest" description="Disordered" evidence="1">
    <location>
        <begin position="576"/>
        <end position="607"/>
    </location>
</feature>
<feature type="compositionally biased region" description="Polar residues" evidence="1">
    <location>
        <begin position="427"/>
        <end position="452"/>
    </location>
</feature>
<dbReference type="Proteomes" id="UP000298179">
    <property type="component" value="Unassembled WGS sequence"/>
</dbReference>
<feature type="compositionally biased region" description="Low complexity" evidence="1">
    <location>
        <begin position="388"/>
        <end position="407"/>
    </location>
</feature>
<evidence type="ECO:0000313" key="5">
    <source>
        <dbReference type="Proteomes" id="UP000298179"/>
    </source>
</evidence>
<feature type="signal peptide" evidence="2">
    <location>
        <begin position="1"/>
        <end position="21"/>
    </location>
</feature>
<feature type="compositionally biased region" description="Polar residues" evidence="1">
    <location>
        <begin position="240"/>
        <end position="254"/>
    </location>
</feature>
<dbReference type="InterPro" id="IPR027275">
    <property type="entry name" value="PRC-brl_dom"/>
</dbReference>
<sequence length="607" mass="61965">MIRKLLATTAIAALLTAPAMAQDSSSQPAQEPAATQSSGDMSGDMAKSGDQQQAAASGNYLTKLSSDQYLASNLTGQSVYDGEGEDAQSIGDIQNFLVGSDGTVVAAIVGATVNDESKTVAIPFQQIGWTMDKNNEPRAVLKASKEDLSSAPTFQTKEEQQAAQQQASSGGETAPADGSASAPAGGTTMAEGSAAAPASGDQMAASQPGDTASKPADGQSMASSDSNNMASGKTDRETATNEAGSTEYPSTVGSDQYLSENLIGANVYSGPGEDADDIGGINDLVLASSGKVEAAVVGVGGFLGIGEKEVALPLDQLQMSRDENDEPRITAALDKEALEKAPEFDSDKSSDQMAENSDAQSTDQQSGDQMAASTDAQSTDQQSNDQMAATTTGAATGAAAGAAANAGDQAEQTADNAGQAMDKAGDQAQQTAENTGQAMDNAGDQAQQNAENATEDQSGDATTTASTGGDQREGMTKVADDAQLTADDLMGTTVYGPNDQSVGEIGDIALKADGTVDAVIVDVGGFLGIGEKPIAVGMDNLNFMRDKDGKLYLYTQFTEDQLNNAPEYNKDAYAENRDKMRLDSGDATGSSMSSDQPADQKASQPAN</sequence>
<feature type="compositionally biased region" description="Polar residues" evidence="1">
    <location>
        <begin position="351"/>
        <end position="387"/>
    </location>
</feature>
<feature type="region of interest" description="Disordered" evidence="1">
    <location>
        <begin position="20"/>
        <end position="54"/>
    </location>
</feature>
<proteinExistence type="predicted"/>
<dbReference type="RefSeq" id="WP_134762196.1">
    <property type="nucleotide sequence ID" value="NZ_SOZD01000003.1"/>
</dbReference>
<dbReference type="Gene3D" id="2.30.30.240">
    <property type="entry name" value="PRC-barrel domain"/>
    <property type="match status" value="3"/>
</dbReference>
<dbReference type="SUPFAM" id="SSF50346">
    <property type="entry name" value="PRC-barrel domain"/>
    <property type="match status" value="3"/>
</dbReference>
<dbReference type="InterPro" id="IPR011033">
    <property type="entry name" value="PRC_barrel-like_sf"/>
</dbReference>
<keyword evidence="5" id="KW-1185">Reference proteome</keyword>
<comment type="caution">
    <text evidence="4">The sequence shown here is derived from an EMBL/GenBank/DDBJ whole genome shotgun (WGS) entry which is preliminary data.</text>
</comment>
<feature type="domain" description="PRC-barrel" evidence="3">
    <location>
        <begin position="485"/>
        <end position="559"/>
    </location>
</feature>
<keyword evidence="2" id="KW-0732">Signal</keyword>
<evidence type="ECO:0000259" key="3">
    <source>
        <dbReference type="Pfam" id="PF05239"/>
    </source>
</evidence>
<feature type="compositionally biased region" description="Polar residues" evidence="1">
    <location>
        <begin position="22"/>
        <end position="40"/>
    </location>
</feature>
<evidence type="ECO:0000256" key="2">
    <source>
        <dbReference type="SAM" id="SignalP"/>
    </source>
</evidence>